<protein>
    <submittedName>
        <fullName evidence="1">Uncharacterized protein</fullName>
    </submittedName>
</protein>
<proteinExistence type="predicted"/>
<sequence>MWTRTTFAVAAACIYLAAAGAATMQPQVSRAVAEDVVGDTTAGGEPPPSAGATTVSDDLDVEGRLRSLMDRLIHESLPRMTALGTGSNVTGDCSAALFRLLLGMRKFEPWALRLLDANSRPPGGLISGTFNDLGTYDQCLSTAARDADGGVHFSGQYCTLYLQPRRLPFFEKIVRRLHDDVYDGAKLDFFRFMYNDMAHGLRLGVCFPSACSATEFQFLIGSLVGQHGFDATVKGCVIKEKTPLSTTEKALMYFMASCISFVIVGSLTDIYLRKYGKEAGHDLNNIGAFFKVVLSFSAVANTEKLLNVRAERGSDAWRLRFLHGLRFLSASWVILGHSYLTVEPTAVGELLRIIRFGKNFIWCLVGNAYPSVQTFLFMRLTAPLMFVIGVWLLVPLVVDGPLAKEHHPSIFATCTRNWWRALIHINNWSDLLDMARCLQHSWYVSVDWQIYMFIWIIPVIMLSHPRIGLLLGGVLAIGTSAAVTINAYMYSYQPLPLYGQPELDKTLDMMKFIYYRPYVHVTSYAVGIMLGYAVSTNVGLKLPRWARAGCWMLSTMLALLVVFGPFKWLRGDSWLGADAVAYAGLSKLAWALSLSWVVFACASGRGGFANRLLSWKPLIPLSRLSYGAYLIHSPLYLIRAGILRERMSLQHFNLVKDFFGCLTMSFLMAYLLYLLCEAPVASLEKLLLAPATRRIQAAATQKDATSEALHDERGREEVCVTVASAQHYVITESKCRL</sequence>
<name>A0ACB8DX14_DERSI</name>
<comment type="caution">
    <text evidence="1">The sequence shown here is derived from an EMBL/GenBank/DDBJ whole genome shotgun (WGS) entry which is preliminary data.</text>
</comment>
<keyword evidence="2" id="KW-1185">Reference proteome</keyword>
<evidence type="ECO:0000313" key="2">
    <source>
        <dbReference type="Proteomes" id="UP000821865"/>
    </source>
</evidence>
<dbReference type="Proteomes" id="UP000821865">
    <property type="component" value="Chromosome 1"/>
</dbReference>
<gene>
    <name evidence="1" type="ORF">HPB49_007935</name>
</gene>
<organism evidence="1 2">
    <name type="scientific">Dermacentor silvarum</name>
    <name type="common">Tick</name>
    <dbReference type="NCBI Taxonomy" id="543639"/>
    <lineage>
        <taxon>Eukaryota</taxon>
        <taxon>Metazoa</taxon>
        <taxon>Ecdysozoa</taxon>
        <taxon>Arthropoda</taxon>
        <taxon>Chelicerata</taxon>
        <taxon>Arachnida</taxon>
        <taxon>Acari</taxon>
        <taxon>Parasitiformes</taxon>
        <taxon>Ixodida</taxon>
        <taxon>Ixodoidea</taxon>
        <taxon>Ixodidae</taxon>
        <taxon>Rhipicephalinae</taxon>
        <taxon>Dermacentor</taxon>
    </lineage>
</organism>
<evidence type="ECO:0000313" key="1">
    <source>
        <dbReference type="EMBL" id="KAH7979050.1"/>
    </source>
</evidence>
<reference evidence="1" key="1">
    <citation type="submission" date="2020-05" db="EMBL/GenBank/DDBJ databases">
        <title>Large-scale comparative analyses of tick genomes elucidate their genetic diversity and vector capacities.</title>
        <authorList>
            <person name="Jia N."/>
            <person name="Wang J."/>
            <person name="Shi W."/>
            <person name="Du L."/>
            <person name="Sun Y."/>
            <person name="Zhan W."/>
            <person name="Jiang J."/>
            <person name="Wang Q."/>
            <person name="Zhang B."/>
            <person name="Ji P."/>
            <person name="Sakyi L.B."/>
            <person name="Cui X."/>
            <person name="Yuan T."/>
            <person name="Jiang B."/>
            <person name="Yang W."/>
            <person name="Lam T.T.-Y."/>
            <person name="Chang Q."/>
            <person name="Ding S."/>
            <person name="Wang X."/>
            <person name="Zhu J."/>
            <person name="Ruan X."/>
            <person name="Zhao L."/>
            <person name="Wei J."/>
            <person name="Que T."/>
            <person name="Du C."/>
            <person name="Cheng J."/>
            <person name="Dai P."/>
            <person name="Han X."/>
            <person name="Huang E."/>
            <person name="Gao Y."/>
            <person name="Liu J."/>
            <person name="Shao H."/>
            <person name="Ye R."/>
            <person name="Li L."/>
            <person name="Wei W."/>
            <person name="Wang X."/>
            <person name="Wang C."/>
            <person name="Yang T."/>
            <person name="Huo Q."/>
            <person name="Li W."/>
            <person name="Guo W."/>
            <person name="Chen H."/>
            <person name="Zhou L."/>
            <person name="Ni X."/>
            <person name="Tian J."/>
            <person name="Zhou Y."/>
            <person name="Sheng Y."/>
            <person name="Liu T."/>
            <person name="Pan Y."/>
            <person name="Xia L."/>
            <person name="Li J."/>
            <person name="Zhao F."/>
            <person name="Cao W."/>
        </authorList>
    </citation>
    <scope>NUCLEOTIDE SEQUENCE</scope>
    <source>
        <strain evidence="1">Dsil-2018</strain>
    </source>
</reference>
<dbReference type="EMBL" id="CM023470">
    <property type="protein sequence ID" value="KAH7979050.1"/>
    <property type="molecule type" value="Genomic_DNA"/>
</dbReference>
<accession>A0ACB8DX14</accession>